<protein>
    <recommendedName>
        <fullName evidence="6">Zn(2)-C6 fungal-type domain-containing protein</fullName>
    </recommendedName>
</protein>
<dbReference type="GO" id="GO:0008270">
    <property type="term" value="F:zinc ion binding"/>
    <property type="evidence" value="ECO:0007669"/>
    <property type="project" value="InterPro"/>
</dbReference>
<keyword evidence="4" id="KW-0539">Nucleus</keyword>
<feature type="compositionally biased region" description="Polar residues" evidence="5">
    <location>
        <begin position="112"/>
        <end position="123"/>
    </location>
</feature>
<gene>
    <name evidence="7" type="ORF">CNMCM5793_002261</name>
    <name evidence="8" type="ORF">CNMCM6106_003447</name>
</gene>
<dbReference type="PROSITE" id="PS00463">
    <property type="entry name" value="ZN2_CY6_FUNGAL_1"/>
    <property type="match status" value="1"/>
</dbReference>
<evidence type="ECO:0000256" key="2">
    <source>
        <dbReference type="ARBA" id="ARBA00023125"/>
    </source>
</evidence>
<feature type="region of interest" description="Disordered" evidence="5">
    <location>
        <begin position="101"/>
        <end position="123"/>
    </location>
</feature>
<dbReference type="InterPro" id="IPR050987">
    <property type="entry name" value="AtrR-like"/>
</dbReference>
<dbReference type="PROSITE" id="PS50048">
    <property type="entry name" value="ZN2_CY6_FUNGAL_2"/>
    <property type="match status" value="1"/>
</dbReference>
<dbReference type="Proteomes" id="UP000630445">
    <property type="component" value="Unassembled WGS sequence"/>
</dbReference>
<feature type="domain" description="Zn(2)-C6 fungal-type" evidence="6">
    <location>
        <begin position="22"/>
        <end position="51"/>
    </location>
</feature>
<keyword evidence="9" id="KW-1185">Reference proteome</keyword>
<dbReference type="PANTHER" id="PTHR46910">
    <property type="entry name" value="TRANSCRIPTION FACTOR PDR1"/>
    <property type="match status" value="1"/>
</dbReference>
<comment type="caution">
    <text evidence="8">The sequence shown here is derived from an EMBL/GenBank/DDBJ whole genome shotgun (WGS) entry which is preliminary data.</text>
</comment>
<dbReference type="GO" id="GO:0003677">
    <property type="term" value="F:DNA binding"/>
    <property type="evidence" value="ECO:0007669"/>
    <property type="project" value="UniProtKB-KW"/>
</dbReference>
<dbReference type="CDD" id="cd00067">
    <property type="entry name" value="GAL4"/>
    <property type="match status" value="1"/>
</dbReference>
<dbReference type="EMBL" id="JACBAF010002088">
    <property type="protein sequence ID" value="KAF7168142.1"/>
    <property type="molecule type" value="Genomic_DNA"/>
</dbReference>
<dbReference type="Pfam" id="PF00172">
    <property type="entry name" value="Zn_clus"/>
    <property type="match status" value="1"/>
</dbReference>
<evidence type="ECO:0000313" key="10">
    <source>
        <dbReference type="Proteomes" id="UP000662466"/>
    </source>
</evidence>
<dbReference type="AlphaFoldDB" id="A0A8H6Q9S2"/>
<dbReference type="SUPFAM" id="SSF57701">
    <property type="entry name" value="Zn2/Cys6 DNA-binding domain"/>
    <property type="match status" value="1"/>
</dbReference>
<evidence type="ECO:0000256" key="3">
    <source>
        <dbReference type="ARBA" id="ARBA00023163"/>
    </source>
</evidence>
<dbReference type="Gene3D" id="4.10.240.10">
    <property type="entry name" value="Zn(2)-C6 fungal-type DNA-binding domain"/>
    <property type="match status" value="1"/>
</dbReference>
<keyword evidence="2" id="KW-0238">DNA-binding</keyword>
<evidence type="ECO:0000259" key="6">
    <source>
        <dbReference type="PROSITE" id="PS50048"/>
    </source>
</evidence>
<dbReference type="InterPro" id="IPR001138">
    <property type="entry name" value="Zn2Cys6_DnaBD"/>
</dbReference>
<reference evidence="8" key="1">
    <citation type="submission" date="2020-06" db="EMBL/GenBank/DDBJ databases">
        <title>Draft genome sequences of strains closely related to Aspergillus parafelis and Aspergillus hiratsukae.</title>
        <authorList>
            <person name="Dos Santos R.A.C."/>
            <person name="Rivero-Menendez O."/>
            <person name="Steenwyk J.L."/>
            <person name="Mead M.E."/>
            <person name="Goldman G.H."/>
            <person name="Alastruey-Izquierdo A."/>
            <person name="Rokas A."/>
        </authorList>
    </citation>
    <scope>NUCLEOTIDE SEQUENCE</scope>
    <source>
        <strain evidence="7">CNM-CM5793</strain>
        <strain evidence="8">CNM-CM6106</strain>
    </source>
</reference>
<dbReference type="InterPro" id="IPR036864">
    <property type="entry name" value="Zn2-C6_fun-type_DNA-bd_sf"/>
</dbReference>
<evidence type="ECO:0000313" key="8">
    <source>
        <dbReference type="EMBL" id="KAF7168142.1"/>
    </source>
</evidence>
<dbReference type="EMBL" id="JACBAD010001960">
    <property type="protein sequence ID" value="KAF7125902.1"/>
    <property type="molecule type" value="Genomic_DNA"/>
</dbReference>
<dbReference type="PANTHER" id="PTHR46910:SF5">
    <property type="entry name" value="ZN(II)2CYS6 TRANSCRIPTION FACTOR (EUROFUNG)"/>
    <property type="match status" value="1"/>
</dbReference>
<dbReference type="GO" id="GO:0000981">
    <property type="term" value="F:DNA-binding transcription factor activity, RNA polymerase II-specific"/>
    <property type="evidence" value="ECO:0007669"/>
    <property type="project" value="InterPro"/>
</dbReference>
<dbReference type="Proteomes" id="UP000662466">
    <property type="component" value="Unassembled WGS sequence"/>
</dbReference>
<evidence type="ECO:0000313" key="9">
    <source>
        <dbReference type="Proteomes" id="UP000630445"/>
    </source>
</evidence>
<evidence type="ECO:0000256" key="1">
    <source>
        <dbReference type="ARBA" id="ARBA00023015"/>
    </source>
</evidence>
<evidence type="ECO:0000256" key="4">
    <source>
        <dbReference type="ARBA" id="ARBA00023242"/>
    </source>
</evidence>
<dbReference type="SMART" id="SM00066">
    <property type="entry name" value="GAL4"/>
    <property type="match status" value="1"/>
</dbReference>
<sequence length="342" mass="38165">MTDKQQMEAEGAESDSLLNRRACDQCRLRKVRCDKRSPCSNCRSARIVCRSTGAGQKPKEDRRRVLISSQYEKKIDLIEERLGTIEEVLLELKTTLARNPTTAEPCHHATPMSKQMTPDRSGFASNTTAALEHESGTGFEGNSSLAAHSAYASAFLETVVSRSAPQVSTPKINAALTALRQIVSMQSHPPGSSLKDVPLPNQKGGRVSNLRDLVMPPMQVVLPILRDAKENPPFAFVCSFPFFSVDDFIQSCREVYFATEDYSDTTFMVANYGLYHIFLEYSFLAQSPQMRVDYQKYIELCRKNFETVLANLTLLMPARPELIEALLLGVGYPLPLLLSPFN</sequence>
<keyword evidence="1" id="KW-0805">Transcription regulation</keyword>
<dbReference type="OrthoDB" id="103819at2759"/>
<evidence type="ECO:0000256" key="5">
    <source>
        <dbReference type="SAM" id="MobiDB-lite"/>
    </source>
</evidence>
<name>A0A8H6Q9S2_9EURO</name>
<evidence type="ECO:0000313" key="7">
    <source>
        <dbReference type="EMBL" id="KAF7125902.1"/>
    </source>
</evidence>
<keyword evidence="3" id="KW-0804">Transcription</keyword>
<proteinExistence type="predicted"/>
<organism evidence="8 10">
    <name type="scientific">Aspergillus hiratsukae</name>
    <dbReference type="NCBI Taxonomy" id="1194566"/>
    <lineage>
        <taxon>Eukaryota</taxon>
        <taxon>Fungi</taxon>
        <taxon>Dikarya</taxon>
        <taxon>Ascomycota</taxon>
        <taxon>Pezizomycotina</taxon>
        <taxon>Eurotiomycetes</taxon>
        <taxon>Eurotiomycetidae</taxon>
        <taxon>Eurotiales</taxon>
        <taxon>Aspergillaceae</taxon>
        <taxon>Aspergillus</taxon>
        <taxon>Aspergillus subgen. Fumigati</taxon>
    </lineage>
</organism>
<accession>A0A8H6Q9S2</accession>